<sequence>MVEGYRKFRNLRKSSYSLFIGGTNFTTWIPEFIPESTYTNAKKCVQIVESLAYDMETIFGNFNMFFGNTEKLYNTCKAYGNIEDNDRIIMGDGGYGKLSEISKCFTNSEDVNGDPEELAK</sequence>
<dbReference type="WBParaSite" id="ES5_v2.g6352.t1">
    <property type="protein sequence ID" value="ES5_v2.g6352.t1"/>
    <property type="gene ID" value="ES5_v2.g6352"/>
</dbReference>
<name>A0AC34GPR6_9BILA</name>
<accession>A0AC34GPR6</accession>
<evidence type="ECO:0000313" key="1">
    <source>
        <dbReference type="Proteomes" id="UP000887579"/>
    </source>
</evidence>
<proteinExistence type="predicted"/>
<reference evidence="2" key="1">
    <citation type="submission" date="2022-11" db="UniProtKB">
        <authorList>
            <consortium name="WormBaseParasite"/>
        </authorList>
    </citation>
    <scope>IDENTIFICATION</scope>
</reference>
<dbReference type="Proteomes" id="UP000887579">
    <property type="component" value="Unplaced"/>
</dbReference>
<evidence type="ECO:0000313" key="2">
    <source>
        <dbReference type="WBParaSite" id="ES5_v2.g6352.t1"/>
    </source>
</evidence>
<protein>
    <submittedName>
        <fullName evidence="2">Uncharacterized protein</fullName>
    </submittedName>
</protein>
<organism evidence="1 2">
    <name type="scientific">Panagrolaimus sp. ES5</name>
    <dbReference type="NCBI Taxonomy" id="591445"/>
    <lineage>
        <taxon>Eukaryota</taxon>
        <taxon>Metazoa</taxon>
        <taxon>Ecdysozoa</taxon>
        <taxon>Nematoda</taxon>
        <taxon>Chromadorea</taxon>
        <taxon>Rhabditida</taxon>
        <taxon>Tylenchina</taxon>
        <taxon>Panagrolaimomorpha</taxon>
        <taxon>Panagrolaimoidea</taxon>
        <taxon>Panagrolaimidae</taxon>
        <taxon>Panagrolaimus</taxon>
    </lineage>
</organism>